<comment type="caution">
    <text evidence="1">The sequence shown here is derived from an EMBL/GenBank/DDBJ whole genome shotgun (WGS) entry which is preliminary data.</text>
</comment>
<feature type="non-terminal residue" evidence="1">
    <location>
        <position position="1"/>
    </location>
</feature>
<dbReference type="Proteomes" id="UP000257109">
    <property type="component" value="Unassembled WGS sequence"/>
</dbReference>
<gene>
    <name evidence="1" type="ORF">CR513_54187</name>
</gene>
<dbReference type="OrthoDB" id="1701283at2759"/>
<sequence length="97" mass="11561">MAEDKVITLEPNELPNLVSFYRLNGHNYLQWAQYIRITLKGCKKLSHIEGNVHLEMTQRFSHYDMAMELYDSENKPKLYVLFLCSVRYGRISLRHIQ</sequence>
<protein>
    <recommendedName>
        <fullName evidence="3">Retrotransposon Copia-like N-terminal domain-containing protein</fullName>
    </recommendedName>
</protein>
<evidence type="ECO:0000313" key="1">
    <source>
        <dbReference type="EMBL" id="RDX66989.1"/>
    </source>
</evidence>
<evidence type="ECO:0008006" key="3">
    <source>
        <dbReference type="Google" id="ProtNLM"/>
    </source>
</evidence>
<accession>A0A371EM52</accession>
<dbReference type="EMBL" id="QJKJ01013168">
    <property type="protein sequence ID" value="RDX66989.1"/>
    <property type="molecule type" value="Genomic_DNA"/>
</dbReference>
<keyword evidence="2" id="KW-1185">Reference proteome</keyword>
<proteinExistence type="predicted"/>
<evidence type="ECO:0000313" key="2">
    <source>
        <dbReference type="Proteomes" id="UP000257109"/>
    </source>
</evidence>
<reference evidence="1" key="1">
    <citation type="submission" date="2018-05" db="EMBL/GenBank/DDBJ databases">
        <title>Draft genome of Mucuna pruriens seed.</title>
        <authorList>
            <person name="Nnadi N.E."/>
            <person name="Vos R."/>
            <person name="Hasami M.H."/>
            <person name="Devisetty U.K."/>
            <person name="Aguiy J.C."/>
        </authorList>
    </citation>
    <scope>NUCLEOTIDE SEQUENCE [LARGE SCALE GENOMIC DNA]</scope>
    <source>
        <strain evidence="1">JCA_2017</strain>
    </source>
</reference>
<organism evidence="1 2">
    <name type="scientific">Mucuna pruriens</name>
    <name type="common">Velvet bean</name>
    <name type="synonym">Dolichos pruriens</name>
    <dbReference type="NCBI Taxonomy" id="157652"/>
    <lineage>
        <taxon>Eukaryota</taxon>
        <taxon>Viridiplantae</taxon>
        <taxon>Streptophyta</taxon>
        <taxon>Embryophyta</taxon>
        <taxon>Tracheophyta</taxon>
        <taxon>Spermatophyta</taxon>
        <taxon>Magnoliopsida</taxon>
        <taxon>eudicotyledons</taxon>
        <taxon>Gunneridae</taxon>
        <taxon>Pentapetalae</taxon>
        <taxon>rosids</taxon>
        <taxon>fabids</taxon>
        <taxon>Fabales</taxon>
        <taxon>Fabaceae</taxon>
        <taxon>Papilionoideae</taxon>
        <taxon>50 kb inversion clade</taxon>
        <taxon>NPAAA clade</taxon>
        <taxon>indigoferoid/millettioid clade</taxon>
        <taxon>Phaseoleae</taxon>
        <taxon>Mucuna</taxon>
    </lineage>
</organism>
<name>A0A371EM52_MUCPR</name>
<dbReference type="AlphaFoldDB" id="A0A371EM52"/>